<dbReference type="AlphaFoldDB" id="A0A4V3DEH6"/>
<sequence>MQPLAVAGNFGYSDRRVDADTFEVTYRGAEVTVSSSNARNDPRLDAEKLKVHDLALLHGARLAQTEGAAAIRIVSERIDSDTDVRSHPRCRPSPFWGPPGYWGYYPHYYGYGGYGWPGSYYDCYESRWAKARATAVLTVDLVPAGTEGAEPTAAVIERLEKLYAGATYP</sequence>
<name>A0A4V3DEH6_9PROT</name>
<dbReference type="Proteomes" id="UP000295783">
    <property type="component" value="Unassembled WGS sequence"/>
</dbReference>
<organism evidence="1 2">
    <name type="scientific">Dongia mobilis</name>
    <dbReference type="NCBI Taxonomy" id="578943"/>
    <lineage>
        <taxon>Bacteria</taxon>
        <taxon>Pseudomonadati</taxon>
        <taxon>Pseudomonadota</taxon>
        <taxon>Alphaproteobacteria</taxon>
        <taxon>Rhodospirillales</taxon>
        <taxon>Dongiaceae</taxon>
        <taxon>Dongia</taxon>
    </lineage>
</organism>
<evidence type="ECO:0000313" key="2">
    <source>
        <dbReference type="Proteomes" id="UP000295783"/>
    </source>
</evidence>
<gene>
    <name evidence="1" type="ORF">A8950_2549</name>
</gene>
<comment type="caution">
    <text evidence="1">The sequence shown here is derived from an EMBL/GenBank/DDBJ whole genome shotgun (WGS) entry which is preliminary data.</text>
</comment>
<evidence type="ECO:0000313" key="1">
    <source>
        <dbReference type="EMBL" id="TDQ81481.1"/>
    </source>
</evidence>
<proteinExistence type="predicted"/>
<keyword evidence="2" id="KW-1185">Reference proteome</keyword>
<reference evidence="1 2" key="1">
    <citation type="submission" date="2019-03" db="EMBL/GenBank/DDBJ databases">
        <title>Genomic Encyclopedia of Type Strains, Phase III (KMG-III): the genomes of soil and plant-associated and newly described type strains.</title>
        <authorList>
            <person name="Whitman W."/>
        </authorList>
    </citation>
    <scope>NUCLEOTIDE SEQUENCE [LARGE SCALE GENOMIC DNA]</scope>
    <source>
        <strain evidence="1 2">CGMCC 1.7660</strain>
    </source>
</reference>
<protein>
    <submittedName>
        <fullName evidence="1">Uncharacterized protein</fullName>
    </submittedName>
</protein>
<accession>A0A4V3DEH6</accession>
<dbReference type="EMBL" id="SNYW01000009">
    <property type="protein sequence ID" value="TDQ81481.1"/>
    <property type="molecule type" value="Genomic_DNA"/>
</dbReference>